<feature type="transmembrane region" description="Helical" evidence="4">
    <location>
        <begin position="73"/>
        <end position="96"/>
    </location>
</feature>
<dbReference type="PRINTS" id="PR00032">
    <property type="entry name" value="HTHARAC"/>
</dbReference>
<dbReference type="RefSeq" id="WP_263843020.1">
    <property type="nucleotide sequence ID" value="NZ_JALIEB010000002.1"/>
</dbReference>
<dbReference type="InterPro" id="IPR018062">
    <property type="entry name" value="HTH_AraC-typ_CS"/>
</dbReference>
<protein>
    <submittedName>
        <fullName evidence="6">Helix-turn-helix transcriptional regulator</fullName>
    </submittedName>
</protein>
<dbReference type="InterPro" id="IPR009057">
    <property type="entry name" value="Homeodomain-like_sf"/>
</dbReference>
<keyword evidence="3" id="KW-0804">Transcription</keyword>
<dbReference type="EMBL" id="JALIEB010000002">
    <property type="protein sequence ID" value="MCV3270699.1"/>
    <property type="molecule type" value="Genomic_DNA"/>
</dbReference>
<keyword evidence="4" id="KW-0812">Transmembrane</keyword>
<evidence type="ECO:0000256" key="1">
    <source>
        <dbReference type="ARBA" id="ARBA00023015"/>
    </source>
</evidence>
<gene>
    <name evidence="6" type="ORF">MUB52_04595</name>
</gene>
<dbReference type="PROSITE" id="PS01124">
    <property type="entry name" value="HTH_ARAC_FAMILY_2"/>
    <property type="match status" value="1"/>
</dbReference>
<dbReference type="PANTHER" id="PTHR43280:SF29">
    <property type="entry name" value="ARAC-FAMILY TRANSCRIPTIONAL REGULATOR"/>
    <property type="match status" value="1"/>
</dbReference>
<dbReference type="Proteomes" id="UP001208690">
    <property type="component" value="Unassembled WGS sequence"/>
</dbReference>
<evidence type="ECO:0000256" key="3">
    <source>
        <dbReference type="ARBA" id="ARBA00023163"/>
    </source>
</evidence>
<dbReference type="InterPro" id="IPR020449">
    <property type="entry name" value="Tscrpt_reg_AraC-type_HTH"/>
</dbReference>
<keyword evidence="2" id="KW-0238">DNA-binding</keyword>
<feature type="transmembrane region" description="Helical" evidence="4">
    <location>
        <begin position="116"/>
        <end position="134"/>
    </location>
</feature>
<dbReference type="Pfam" id="PF12833">
    <property type="entry name" value="HTH_18"/>
    <property type="match status" value="1"/>
</dbReference>
<dbReference type="PROSITE" id="PS00041">
    <property type="entry name" value="HTH_ARAC_FAMILY_1"/>
    <property type="match status" value="1"/>
</dbReference>
<keyword evidence="1" id="KW-0805">Transcription regulation</keyword>
<sequence>MDIATQSAELETWRLALAVGVLMVSAFCAHLLLLPGPNRSVRLPLGVFFLSNTARLVALPVEHLTLGNPMPLMSLALDLAEVPLSTVQPMLLWLYVRRLTADPTRPDAPMRTRLHAAPVVYAVVTYVFVLAQQAGVSAGLDVAVQLQPVTIGLLWSVTLLFYALVPLYAGLTVRRLLAYRTRLKDLYASTEGRELRWIWALTAVVALFWGVNLISILLEAAGTAKAMLTPAVSFFAGALAQIALLWTIAIWGVRQQPGMMPKRPVAVEKRAPTKTVRKYGHAAQDGAHLARIAGKIDKSMAEGRLYRDPELSLWDLAERVGARRHYVSQALNERLGQNFFDYVNGFRIEEAKRQLAETEGSILSITYDVGFNSRSVFYRAFKQKVGMTPSEYRQSATADDRQPARA</sequence>
<feature type="transmembrane region" description="Helical" evidence="4">
    <location>
        <begin position="230"/>
        <end position="253"/>
    </location>
</feature>
<dbReference type="PANTHER" id="PTHR43280">
    <property type="entry name" value="ARAC-FAMILY TRANSCRIPTIONAL REGULATOR"/>
    <property type="match status" value="1"/>
</dbReference>
<proteinExistence type="predicted"/>
<reference evidence="6 7" key="1">
    <citation type="submission" date="2022-04" db="EMBL/GenBank/DDBJ databases">
        <title>Roseobacter sp. WL0113 is a bacterium isolated from neritic sediment.</title>
        <authorList>
            <person name="Wang L."/>
            <person name="He W."/>
            <person name="Zhang D.-F."/>
        </authorList>
    </citation>
    <scope>NUCLEOTIDE SEQUENCE [LARGE SCALE GENOMIC DNA]</scope>
    <source>
        <strain evidence="6 7">WL0113</strain>
    </source>
</reference>
<dbReference type="InterPro" id="IPR018060">
    <property type="entry name" value="HTH_AraC"/>
</dbReference>
<feature type="transmembrane region" description="Helical" evidence="4">
    <location>
        <begin position="12"/>
        <end position="34"/>
    </location>
</feature>
<evidence type="ECO:0000313" key="7">
    <source>
        <dbReference type="Proteomes" id="UP001208690"/>
    </source>
</evidence>
<evidence type="ECO:0000256" key="4">
    <source>
        <dbReference type="SAM" id="Phobius"/>
    </source>
</evidence>
<dbReference type="SMART" id="SM00342">
    <property type="entry name" value="HTH_ARAC"/>
    <property type="match status" value="1"/>
</dbReference>
<organism evidence="6 7">
    <name type="scientific">Roseobacter sinensis</name>
    <dbReference type="NCBI Taxonomy" id="2931391"/>
    <lineage>
        <taxon>Bacteria</taxon>
        <taxon>Pseudomonadati</taxon>
        <taxon>Pseudomonadota</taxon>
        <taxon>Alphaproteobacteria</taxon>
        <taxon>Rhodobacterales</taxon>
        <taxon>Roseobacteraceae</taxon>
        <taxon>Roseobacter</taxon>
    </lineage>
</organism>
<dbReference type="SUPFAM" id="SSF46689">
    <property type="entry name" value="Homeodomain-like"/>
    <property type="match status" value="1"/>
</dbReference>
<keyword evidence="4" id="KW-1133">Transmembrane helix</keyword>
<keyword evidence="7" id="KW-1185">Reference proteome</keyword>
<feature type="transmembrane region" description="Helical" evidence="4">
    <location>
        <begin position="154"/>
        <end position="177"/>
    </location>
</feature>
<evidence type="ECO:0000313" key="6">
    <source>
        <dbReference type="EMBL" id="MCV3270699.1"/>
    </source>
</evidence>
<dbReference type="Gene3D" id="1.10.10.60">
    <property type="entry name" value="Homeodomain-like"/>
    <property type="match status" value="2"/>
</dbReference>
<evidence type="ECO:0000259" key="5">
    <source>
        <dbReference type="PROSITE" id="PS01124"/>
    </source>
</evidence>
<accession>A0ABT3BBA9</accession>
<feature type="domain" description="HTH araC/xylS-type" evidence="5">
    <location>
        <begin position="290"/>
        <end position="395"/>
    </location>
</feature>
<keyword evidence="4" id="KW-0472">Membrane</keyword>
<comment type="caution">
    <text evidence="6">The sequence shown here is derived from an EMBL/GenBank/DDBJ whole genome shotgun (WGS) entry which is preliminary data.</text>
</comment>
<name>A0ABT3BBA9_9RHOB</name>
<feature type="transmembrane region" description="Helical" evidence="4">
    <location>
        <begin position="197"/>
        <end position="218"/>
    </location>
</feature>
<evidence type="ECO:0000256" key="2">
    <source>
        <dbReference type="ARBA" id="ARBA00023125"/>
    </source>
</evidence>